<organism evidence="2 3">
    <name type="scientific">Solanum tuberosum</name>
    <name type="common">Potato</name>
    <dbReference type="NCBI Taxonomy" id="4113"/>
    <lineage>
        <taxon>Eukaryota</taxon>
        <taxon>Viridiplantae</taxon>
        <taxon>Streptophyta</taxon>
        <taxon>Embryophyta</taxon>
        <taxon>Tracheophyta</taxon>
        <taxon>Spermatophyta</taxon>
        <taxon>Magnoliopsida</taxon>
        <taxon>eudicotyledons</taxon>
        <taxon>Gunneridae</taxon>
        <taxon>Pentapetalae</taxon>
        <taxon>asterids</taxon>
        <taxon>lamiids</taxon>
        <taxon>Solanales</taxon>
        <taxon>Solanaceae</taxon>
        <taxon>Solanoideae</taxon>
        <taxon>Solaneae</taxon>
        <taxon>Solanum</taxon>
    </lineage>
</organism>
<gene>
    <name evidence="2" type="ORF">KY290_029768</name>
</gene>
<proteinExistence type="predicted"/>
<feature type="region of interest" description="Disordered" evidence="1">
    <location>
        <begin position="40"/>
        <end position="113"/>
    </location>
</feature>
<sequence>MAEKPKFEMFMKSIFTENNCANIQPTVEEITSLDLRHISHVSPTEPAPSNVNPEVGRSIRVSSTGSTPPPKRRKVVHPHKTNVPKATQPDEQPNQPFQTPDLPTSEAGNVSGVLDNSDIRKVDQQIGYLEELIKQNHSELMKIVDAKDNKSEKDIGGISMPYMVDDSVEKDKVDPQSTFHQSFQQSISPIHMDFSIHDQDIDGSADDVEE</sequence>
<keyword evidence="3" id="KW-1185">Reference proteome</keyword>
<feature type="compositionally biased region" description="Polar residues" evidence="1">
    <location>
        <begin position="89"/>
        <end position="108"/>
    </location>
</feature>
<evidence type="ECO:0000313" key="3">
    <source>
        <dbReference type="Proteomes" id="UP000826656"/>
    </source>
</evidence>
<name>A0ABQ7ULN2_SOLTU</name>
<evidence type="ECO:0000256" key="1">
    <source>
        <dbReference type="SAM" id="MobiDB-lite"/>
    </source>
</evidence>
<dbReference type="Proteomes" id="UP000826656">
    <property type="component" value="Unassembled WGS sequence"/>
</dbReference>
<dbReference type="EMBL" id="JAIVGD010000019">
    <property type="protein sequence ID" value="KAH0750536.1"/>
    <property type="molecule type" value="Genomic_DNA"/>
</dbReference>
<accession>A0ABQ7ULN2</accession>
<reference evidence="2 3" key="1">
    <citation type="journal article" date="2021" name="bioRxiv">
        <title>Chromosome-scale and haplotype-resolved genome assembly of a tetraploid potato cultivar.</title>
        <authorList>
            <person name="Sun H."/>
            <person name="Jiao W.-B."/>
            <person name="Krause K."/>
            <person name="Campoy J.A."/>
            <person name="Goel M."/>
            <person name="Folz-Donahue K."/>
            <person name="Kukat C."/>
            <person name="Huettel B."/>
            <person name="Schneeberger K."/>
        </authorList>
    </citation>
    <scope>NUCLEOTIDE SEQUENCE [LARGE SCALE GENOMIC DNA]</scope>
    <source>
        <strain evidence="2">SolTubOtavaFocal</strain>
        <tissue evidence="2">Leaves</tissue>
    </source>
</reference>
<protein>
    <recommendedName>
        <fullName evidence="4">Integrase core domain containing protein</fullName>
    </recommendedName>
</protein>
<evidence type="ECO:0008006" key="4">
    <source>
        <dbReference type="Google" id="ProtNLM"/>
    </source>
</evidence>
<feature type="compositionally biased region" description="Basic residues" evidence="1">
    <location>
        <begin position="70"/>
        <end position="82"/>
    </location>
</feature>
<dbReference type="PANTHER" id="PTHR48302">
    <property type="entry name" value="ULP1 PROTEASE FAMILY, C-TERMINAL CATALYTIC DOMAIN CONTAINING PROTEIN"/>
    <property type="match status" value="1"/>
</dbReference>
<evidence type="ECO:0000313" key="2">
    <source>
        <dbReference type="EMBL" id="KAH0750536.1"/>
    </source>
</evidence>
<dbReference type="PANTHER" id="PTHR48302:SF2">
    <property type="entry name" value="DUF1985 DOMAIN-CONTAINING PROTEIN"/>
    <property type="match status" value="1"/>
</dbReference>
<comment type="caution">
    <text evidence="2">The sequence shown here is derived from an EMBL/GenBank/DDBJ whole genome shotgun (WGS) entry which is preliminary data.</text>
</comment>